<dbReference type="OrthoDB" id="5523965at2"/>
<accession>A0A1H7LSL6</accession>
<dbReference type="EMBL" id="FOAP01000003">
    <property type="protein sequence ID" value="SEL01951.1"/>
    <property type="molecule type" value="Genomic_DNA"/>
</dbReference>
<protein>
    <recommendedName>
        <fullName evidence="3">Lipoprotein</fullName>
    </recommendedName>
</protein>
<gene>
    <name evidence="1" type="ORF">SAMN05444354_103327</name>
</gene>
<name>A0A1H7LSL6_STIAU</name>
<evidence type="ECO:0000313" key="2">
    <source>
        <dbReference type="Proteomes" id="UP000182719"/>
    </source>
</evidence>
<dbReference type="AlphaFoldDB" id="A0A1H7LSL6"/>
<dbReference type="Proteomes" id="UP000182719">
    <property type="component" value="Unassembled WGS sequence"/>
</dbReference>
<dbReference type="PROSITE" id="PS51257">
    <property type="entry name" value="PROKAR_LIPOPROTEIN"/>
    <property type="match status" value="1"/>
</dbReference>
<organism evidence="1 2">
    <name type="scientific">Stigmatella aurantiaca</name>
    <dbReference type="NCBI Taxonomy" id="41"/>
    <lineage>
        <taxon>Bacteria</taxon>
        <taxon>Pseudomonadati</taxon>
        <taxon>Myxococcota</taxon>
        <taxon>Myxococcia</taxon>
        <taxon>Myxococcales</taxon>
        <taxon>Cystobacterineae</taxon>
        <taxon>Archangiaceae</taxon>
        <taxon>Stigmatella</taxon>
    </lineage>
</organism>
<sequence length="70" mass="7788">MRWLRAGTGALALMVLTGCPSEFGKEGRVSKAVRRDSLEIVRKYCSEKDYKTFCGGGRQQTPECLEKCGQ</sequence>
<proteinExistence type="predicted"/>
<reference evidence="2" key="1">
    <citation type="submission" date="2016-10" db="EMBL/GenBank/DDBJ databases">
        <authorList>
            <person name="Varghese N."/>
            <person name="Submissions S."/>
        </authorList>
    </citation>
    <scope>NUCLEOTIDE SEQUENCE [LARGE SCALE GENOMIC DNA]</scope>
    <source>
        <strain evidence="2">DSM 17044</strain>
    </source>
</reference>
<evidence type="ECO:0008006" key="3">
    <source>
        <dbReference type="Google" id="ProtNLM"/>
    </source>
</evidence>
<evidence type="ECO:0000313" key="1">
    <source>
        <dbReference type="EMBL" id="SEL01951.1"/>
    </source>
</evidence>
<keyword evidence="2" id="KW-1185">Reference proteome</keyword>